<feature type="region of interest" description="Disordered" evidence="1">
    <location>
        <begin position="40"/>
        <end position="76"/>
    </location>
</feature>
<evidence type="ECO:0000313" key="3">
    <source>
        <dbReference type="EMBL" id="MBB3770075.1"/>
    </source>
</evidence>
<organism evidence="3 4">
    <name type="scientific">Ancylobacter tetraedralis</name>
    <dbReference type="NCBI Taxonomy" id="217068"/>
    <lineage>
        <taxon>Bacteria</taxon>
        <taxon>Pseudomonadati</taxon>
        <taxon>Pseudomonadota</taxon>
        <taxon>Alphaproteobacteria</taxon>
        <taxon>Hyphomicrobiales</taxon>
        <taxon>Xanthobacteraceae</taxon>
        <taxon>Ancylobacter</taxon>
    </lineage>
</organism>
<evidence type="ECO:0000256" key="1">
    <source>
        <dbReference type="SAM" id="MobiDB-lite"/>
    </source>
</evidence>
<dbReference type="RefSeq" id="WP_246339783.1">
    <property type="nucleotide sequence ID" value="NZ_JACICD010000001.1"/>
</dbReference>
<keyword evidence="2" id="KW-0732">Signal</keyword>
<name>A0A839Z7L1_9HYPH</name>
<feature type="signal peptide" evidence="2">
    <location>
        <begin position="1"/>
        <end position="38"/>
    </location>
</feature>
<sequence length="180" mass="18022">MMTTFRHKGAAARGASGLIAVAALALAMNIAADGAAMAQGAAPTVPPAGAPSAASPAPAATQTPAPPAAAADGPYVFTSPPSAQANRVYSVNMRTGEVNACQFERPEGSVIGITKCFPRDASAAGTAAGAYDVMTTRYSGETGIFRVNTQTGQMSVCYVRDMPKEGGGVEPAVVCTPGTR</sequence>
<feature type="chain" id="PRO_5033048594" evidence="2">
    <location>
        <begin position="39"/>
        <end position="180"/>
    </location>
</feature>
<evidence type="ECO:0000256" key="2">
    <source>
        <dbReference type="SAM" id="SignalP"/>
    </source>
</evidence>
<comment type="caution">
    <text evidence="3">The sequence shown here is derived from an EMBL/GenBank/DDBJ whole genome shotgun (WGS) entry which is preliminary data.</text>
</comment>
<gene>
    <name evidence="3" type="ORF">FHS55_000661</name>
</gene>
<feature type="compositionally biased region" description="Low complexity" evidence="1">
    <location>
        <begin position="50"/>
        <end position="71"/>
    </location>
</feature>
<evidence type="ECO:0000313" key="4">
    <source>
        <dbReference type="Proteomes" id="UP000533469"/>
    </source>
</evidence>
<keyword evidence="4" id="KW-1185">Reference proteome</keyword>
<proteinExistence type="predicted"/>
<dbReference type="AlphaFoldDB" id="A0A839Z7L1"/>
<reference evidence="3 4" key="1">
    <citation type="submission" date="2020-08" db="EMBL/GenBank/DDBJ databases">
        <title>Genomic Encyclopedia of Type Strains, Phase IV (KMG-IV): sequencing the most valuable type-strain genomes for metagenomic binning, comparative biology and taxonomic classification.</title>
        <authorList>
            <person name="Goeker M."/>
        </authorList>
    </citation>
    <scope>NUCLEOTIDE SEQUENCE [LARGE SCALE GENOMIC DNA]</scope>
    <source>
        <strain evidence="3 4">DSM 5895</strain>
    </source>
</reference>
<accession>A0A839Z7L1</accession>
<dbReference type="Proteomes" id="UP000533469">
    <property type="component" value="Unassembled WGS sequence"/>
</dbReference>
<protein>
    <submittedName>
        <fullName evidence="3">Uncharacterized protein</fullName>
    </submittedName>
</protein>
<dbReference type="EMBL" id="JACICD010000001">
    <property type="protein sequence ID" value="MBB3770075.1"/>
    <property type="molecule type" value="Genomic_DNA"/>
</dbReference>